<evidence type="ECO:0000259" key="3">
    <source>
        <dbReference type="Pfam" id="PF13628"/>
    </source>
</evidence>
<organism evidence="4 5">
    <name type="scientific">Ginsengibacter hankyongi</name>
    <dbReference type="NCBI Taxonomy" id="2607284"/>
    <lineage>
        <taxon>Bacteria</taxon>
        <taxon>Pseudomonadati</taxon>
        <taxon>Bacteroidota</taxon>
        <taxon>Chitinophagia</taxon>
        <taxon>Chitinophagales</taxon>
        <taxon>Chitinophagaceae</taxon>
        <taxon>Ginsengibacter</taxon>
    </lineage>
</organism>
<feature type="signal peptide" evidence="2">
    <location>
        <begin position="1"/>
        <end position="18"/>
    </location>
</feature>
<keyword evidence="5" id="KW-1185">Reference proteome</keyword>
<sequence length="200" mass="21780">MKKITTLLLVSIMALTQACNNSSDKDSVDKANDINDKKDTTSMSDSKKDTVANAMSVNDDVATFAVKAANGGMMEVALGKIAAQKAGNKKIKDFGEMMVKDHSKANDELKQLAADKNITLPAAISDDNQKHIDDLNKESGKDFDKDYIDMMVKDHKDDIDLFEDAAKNSKDSAFKSFAVKTLPTLYKHLGAAKAIQKSMP</sequence>
<dbReference type="Pfam" id="PF13628">
    <property type="entry name" value="DUF4142"/>
    <property type="match status" value="1"/>
</dbReference>
<dbReference type="EMBL" id="VYQF01000002">
    <property type="protein sequence ID" value="KAA9039434.1"/>
    <property type="molecule type" value="Genomic_DNA"/>
</dbReference>
<dbReference type="AlphaFoldDB" id="A0A5J5IH14"/>
<keyword evidence="2" id="KW-0732">Signal</keyword>
<evidence type="ECO:0000313" key="4">
    <source>
        <dbReference type="EMBL" id="KAA9039434.1"/>
    </source>
</evidence>
<protein>
    <submittedName>
        <fullName evidence="4">DUF4142 domain-containing protein</fullName>
    </submittedName>
</protein>
<accession>A0A5J5IH14</accession>
<feature type="domain" description="DUF4142" evidence="3">
    <location>
        <begin position="62"/>
        <end position="195"/>
    </location>
</feature>
<dbReference type="RefSeq" id="WP_150414845.1">
    <property type="nucleotide sequence ID" value="NZ_VYQF01000002.1"/>
</dbReference>
<dbReference type="PROSITE" id="PS51257">
    <property type="entry name" value="PROKAR_LIPOPROTEIN"/>
    <property type="match status" value="1"/>
</dbReference>
<dbReference type="PANTHER" id="PTHR38593">
    <property type="entry name" value="BLR2558 PROTEIN"/>
    <property type="match status" value="1"/>
</dbReference>
<feature type="chain" id="PRO_5023927256" evidence="2">
    <location>
        <begin position="19"/>
        <end position="200"/>
    </location>
</feature>
<dbReference type="InterPro" id="IPR012347">
    <property type="entry name" value="Ferritin-like"/>
</dbReference>
<gene>
    <name evidence="4" type="ORF">FW778_11470</name>
</gene>
<name>A0A5J5IH14_9BACT</name>
<dbReference type="Gene3D" id="1.20.1260.10">
    <property type="match status" value="1"/>
</dbReference>
<evidence type="ECO:0000256" key="2">
    <source>
        <dbReference type="SAM" id="SignalP"/>
    </source>
</evidence>
<dbReference type="Proteomes" id="UP000326903">
    <property type="component" value="Unassembled WGS sequence"/>
</dbReference>
<evidence type="ECO:0000256" key="1">
    <source>
        <dbReference type="SAM" id="MobiDB-lite"/>
    </source>
</evidence>
<dbReference type="PANTHER" id="PTHR38593:SF1">
    <property type="entry name" value="BLR2558 PROTEIN"/>
    <property type="match status" value="1"/>
</dbReference>
<comment type="caution">
    <text evidence="4">The sequence shown here is derived from an EMBL/GenBank/DDBJ whole genome shotgun (WGS) entry which is preliminary data.</text>
</comment>
<evidence type="ECO:0000313" key="5">
    <source>
        <dbReference type="Proteomes" id="UP000326903"/>
    </source>
</evidence>
<reference evidence="4 5" key="1">
    <citation type="submission" date="2019-09" db="EMBL/GenBank/DDBJ databases">
        <title>Draft genome sequence of Ginsengibacter sp. BR5-29.</title>
        <authorList>
            <person name="Im W.-T."/>
        </authorList>
    </citation>
    <scope>NUCLEOTIDE SEQUENCE [LARGE SCALE GENOMIC DNA]</scope>
    <source>
        <strain evidence="4 5">BR5-29</strain>
    </source>
</reference>
<proteinExistence type="predicted"/>
<feature type="compositionally biased region" description="Basic and acidic residues" evidence="1">
    <location>
        <begin position="23"/>
        <end position="47"/>
    </location>
</feature>
<dbReference type="InterPro" id="IPR025419">
    <property type="entry name" value="DUF4142"/>
</dbReference>
<feature type="region of interest" description="Disordered" evidence="1">
    <location>
        <begin position="21"/>
        <end position="47"/>
    </location>
</feature>